<proteinExistence type="predicted"/>
<gene>
    <name evidence="1" type="ordered locus">CCA_00159</name>
</gene>
<organism evidence="1 2">
    <name type="scientific">Chlamydia caviae (strain ATCC VR-813 / DSM 19441 / 03DC25 / GPIC)</name>
    <name type="common">Chlamydophila caviae</name>
    <dbReference type="NCBI Taxonomy" id="227941"/>
    <lineage>
        <taxon>Bacteria</taxon>
        <taxon>Pseudomonadati</taxon>
        <taxon>Chlamydiota</taxon>
        <taxon>Chlamydiia</taxon>
        <taxon>Chlamydiales</taxon>
        <taxon>Chlamydiaceae</taxon>
        <taxon>Chlamydia/Chlamydophila group</taxon>
        <taxon>Chlamydia</taxon>
    </lineage>
</organism>
<dbReference type="AlphaFoldDB" id="Q824I6"/>
<keyword evidence="2" id="KW-1185">Reference proteome</keyword>
<dbReference type="EMBL" id="AE015925">
    <property type="protein sequence ID" value="AAP04911.1"/>
    <property type="molecule type" value="Genomic_DNA"/>
</dbReference>
<evidence type="ECO:0000313" key="1">
    <source>
        <dbReference type="EMBL" id="AAP04911.1"/>
    </source>
</evidence>
<evidence type="ECO:0008006" key="3">
    <source>
        <dbReference type="Google" id="ProtNLM"/>
    </source>
</evidence>
<evidence type="ECO:0000313" key="2">
    <source>
        <dbReference type="Proteomes" id="UP000002193"/>
    </source>
</evidence>
<dbReference type="RefSeq" id="WP_011006132.1">
    <property type="nucleotide sequence ID" value="NC_003361.3"/>
</dbReference>
<dbReference type="PROSITE" id="PS51257">
    <property type="entry name" value="PROKAR_LIPOPROTEIN"/>
    <property type="match status" value="1"/>
</dbReference>
<dbReference type="STRING" id="227941.CCA_00159"/>
<dbReference type="OrthoDB" id="19062at2"/>
<dbReference type="HOGENOM" id="CLU_105766_0_0_0"/>
<sequence>MHRILIKVSFGLCVFPLLCSCADTTKTPRRHIHAGRITSQQGHSVVIYPERQENPLPKYSWPTPQRPVITKYSFHCHGSLTSIETEKGTIYDCDGLNHSLYKTFPIHSRIIAITRLIHAHSTLSIIEGFCCHKHVRFLKASGKNLSNKHLEGNAALLFSDKELSVETLRSILHPLYKKKCLYPCSIEFITTETTLSNEEFIITLIRENKGTYLAIEMLYDLENAQPVRVPPSPLS</sequence>
<reference evidence="1 2" key="1">
    <citation type="journal article" date="2003" name="Nucleic Acids Res.">
        <title>Genome sequence of Chlamydophila caviae (Chlamydia psittaci GPIC): examining the role of niche-specific genes in the evolution of the Chlamydiaceae.</title>
        <authorList>
            <person name="Read T.D."/>
            <person name="Myers G.S.A."/>
            <person name="Brunham R.C."/>
            <person name="Nelson W.C."/>
            <person name="Paulsen I.T."/>
            <person name="Heidelberg J.F."/>
            <person name="Holtzapple E.K."/>
            <person name="Khouri H.M."/>
            <person name="Federova N.B."/>
            <person name="Carty H.A."/>
            <person name="Umayam L.A."/>
            <person name="Haft D.H."/>
            <person name="Peterson J.D."/>
            <person name="Beanan M.J."/>
            <person name="White O."/>
            <person name="Salzberg S.L."/>
            <person name="Hsia R.-C."/>
            <person name="McClarty G."/>
            <person name="Rank R.G."/>
            <person name="Bavoil P.M."/>
            <person name="Fraser C.M."/>
        </authorList>
    </citation>
    <scope>NUCLEOTIDE SEQUENCE [LARGE SCALE GENOMIC DNA]</scope>
    <source>
        <strain evidence="2">ATCC VR-813 / DSM 19441 / 03DC25 / GPIC</strain>
    </source>
</reference>
<name>Q824I6_CHLCV</name>
<accession>Q824I6</accession>
<dbReference type="Proteomes" id="UP000002193">
    <property type="component" value="Chromosome"/>
</dbReference>
<dbReference type="KEGG" id="cca:CCA_00159"/>
<protein>
    <recommendedName>
        <fullName evidence="3">Lipoprotein</fullName>
    </recommendedName>
</protein>